<feature type="transmembrane region" description="Helical" evidence="1">
    <location>
        <begin position="44"/>
        <end position="64"/>
    </location>
</feature>
<dbReference type="AlphaFoldDB" id="A0A927RGV8"/>
<dbReference type="Proteomes" id="UP000638648">
    <property type="component" value="Unassembled WGS sequence"/>
</dbReference>
<keyword evidence="1" id="KW-0472">Membrane</keyword>
<name>A0A927RGV8_9ACTN</name>
<accession>A0A927RGV8</accession>
<protein>
    <submittedName>
        <fullName evidence="2">F0F1-type ATP synthase assembly protein I</fullName>
    </submittedName>
</protein>
<keyword evidence="1" id="KW-0812">Transmembrane</keyword>
<organism evidence="2 3">
    <name type="scientific">Actinopolymorpha pittospori</name>
    <dbReference type="NCBI Taxonomy" id="648752"/>
    <lineage>
        <taxon>Bacteria</taxon>
        <taxon>Bacillati</taxon>
        <taxon>Actinomycetota</taxon>
        <taxon>Actinomycetes</taxon>
        <taxon>Propionibacteriales</taxon>
        <taxon>Actinopolymorphaceae</taxon>
        <taxon>Actinopolymorpha</taxon>
    </lineage>
</organism>
<dbReference type="EMBL" id="JADBEM010000001">
    <property type="protein sequence ID" value="MBE1611595.1"/>
    <property type="molecule type" value="Genomic_DNA"/>
</dbReference>
<feature type="transmembrane region" description="Helical" evidence="1">
    <location>
        <begin position="20"/>
        <end position="38"/>
    </location>
</feature>
<evidence type="ECO:0000313" key="2">
    <source>
        <dbReference type="EMBL" id="MBE1611595.1"/>
    </source>
</evidence>
<comment type="caution">
    <text evidence="2">The sequence shown here is derived from an EMBL/GenBank/DDBJ whole genome shotgun (WGS) entry which is preliminary data.</text>
</comment>
<keyword evidence="1" id="KW-1133">Transmembrane helix</keyword>
<reference evidence="2" key="1">
    <citation type="submission" date="2020-10" db="EMBL/GenBank/DDBJ databases">
        <title>Sequencing the genomes of 1000 actinobacteria strains.</title>
        <authorList>
            <person name="Klenk H.-P."/>
        </authorList>
    </citation>
    <scope>NUCLEOTIDE SEQUENCE</scope>
    <source>
        <strain evidence="2">DSM 45354</strain>
    </source>
</reference>
<keyword evidence="3" id="KW-1185">Reference proteome</keyword>
<dbReference type="RefSeq" id="WP_192757218.1">
    <property type="nucleotide sequence ID" value="NZ_BAABJL010000210.1"/>
</dbReference>
<evidence type="ECO:0000313" key="3">
    <source>
        <dbReference type="Proteomes" id="UP000638648"/>
    </source>
</evidence>
<proteinExistence type="predicted"/>
<evidence type="ECO:0000256" key="1">
    <source>
        <dbReference type="SAM" id="Phobius"/>
    </source>
</evidence>
<gene>
    <name evidence="2" type="ORF">HEB94_008443</name>
</gene>
<sequence>MRQNEPSPEQSGRGRDPWGAFGYLVAGVAFYGGLGWLADHYLRTSFLLPVGILLGLALSLYLIFKRYGHHEEPKDGQ</sequence>